<sequence>MSRWSICLRAIVTSGGAIGMRGCRFRLCRNWARPCLVALIPYYLGWWLGLGSCLWP</sequence>
<feature type="transmembrane region" description="Helical" evidence="1">
    <location>
        <begin position="31"/>
        <end position="50"/>
    </location>
</feature>
<accession>A0A2P6Q743</accession>
<gene>
    <name evidence="2" type="ORF">RchiOBHm_Chr5g0019741</name>
</gene>
<keyword evidence="1" id="KW-0812">Transmembrane</keyword>
<comment type="caution">
    <text evidence="2">The sequence shown here is derived from an EMBL/GenBank/DDBJ whole genome shotgun (WGS) entry which is preliminary data.</text>
</comment>
<proteinExistence type="predicted"/>
<evidence type="ECO:0000256" key="1">
    <source>
        <dbReference type="SAM" id="Phobius"/>
    </source>
</evidence>
<dbReference type="Proteomes" id="UP000238479">
    <property type="component" value="Chromosome 5"/>
</dbReference>
<dbReference type="AlphaFoldDB" id="A0A2P6Q743"/>
<name>A0A2P6Q743_ROSCH</name>
<evidence type="ECO:0000313" key="2">
    <source>
        <dbReference type="EMBL" id="PRQ29987.1"/>
    </source>
</evidence>
<keyword evidence="3" id="KW-1185">Reference proteome</keyword>
<organism evidence="2 3">
    <name type="scientific">Rosa chinensis</name>
    <name type="common">China rose</name>
    <dbReference type="NCBI Taxonomy" id="74649"/>
    <lineage>
        <taxon>Eukaryota</taxon>
        <taxon>Viridiplantae</taxon>
        <taxon>Streptophyta</taxon>
        <taxon>Embryophyta</taxon>
        <taxon>Tracheophyta</taxon>
        <taxon>Spermatophyta</taxon>
        <taxon>Magnoliopsida</taxon>
        <taxon>eudicotyledons</taxon>
        <taxon>Gunneridae</taxon>
        <taxon>Pentapetalae</taxon>
        <taxon>rosids</taxon>
        <taxon>fabids</taxon>
        <taxon>Rosales</taxon>
        <taxon>Rosaceae</taxon>
        <taxon>Rosoideae</taxon>
        <taxon>Rosoideae incertae sedis</taxon>
        <taxon>Rosa</taxon>
    </lineage>
</organism>
<keyword evidence="1" id="KW-1133">Transmembrane helix</keyword>
<reference evidence="2 3" key="1">
    <citation type="journal article" date="2018" name="Nat. Genet.">
        <title>The Rosa genome provides new insights in the design of modern roses.</title>
        <authorList>
            <person name="Bendahmane M."/>
        </authorList>
    </citation>
    <scope>NUCLEOTIDE SEQUENCE [LARGE SCALE GENOMIC DNA]</scope>
    <source>
        <strain evidence="3">cv. Old Blush</strain>
    </source>
</reference>
<keyword evidence="1" id="KW-0472">Membrane</keyword>
<dbReference type="EMBL" id="PDCK01000043">
    <property type="protein sequence ID" value="PRQ29987.1"/>
    <property type="molecule type" value="Genomic_DNA"/>
</dbReference>
<evidence type="ECO:0000313" key="3">
    <source>
        <dbReference type="Proteomes" id="UP000238479"/>
    </source>
</evidence>
<dbReference type="Gramene" id="PRQ29987">
    <property type="protein sequence ID" value="PRQ29987"/>
    <property type="gene ID" value="RchiOBHm_Chr5g0019741"/>
</dbReference>
<protein>
    <submittedName>
        <fullName evidence="2">Uncharacterized protein</fullName>
    </submittedName>
</protein>